<evidence type="ECO:0000313" key="12">
    <source>
        <dbReference type="Proteomes" id="UP000237819"/>
    </source>
</evidence>
<dbReference type="UniPathway" id="UPA00391"/>
<keyword evidence="6" id="KW-0479">Metal-binding</keyword>
<sequence>MSETYWVRIAKDNLVFSAGHFITFAGGTCERVHGHNYRVEAEIFGPLDENHYVVDFIAARDALAQIVGELDHRMLLPTEHPQIKVAADGKEVTARFEDRRWVFPECECVLLPVPNTTTELLARYVGRRLLDLLEERTGTRPQHLRIAIDENYGQWGICELRGE</sequence>
<gene>
    <name evidence="11" type="ORF">C5Y93_11610</name>
</gene>
<evidence type="ECO:0000256" key="5">
    <source>
        <dbReference type="ARBA" id="ARBA00018141"/>
    </source>
</evidence>
<dbReference type="AlphaFoldDB" id="A0A2S8GPG7"/>
<comment type="similarity">
    <text evidence="3">Belongs to the PTPS family. QueD subfamily.</text>
</comment>
<evidence type="ECO:0000256" key="3">
    <source>
        <dbReference type="ARBA" id="ARBA00008900"/>
    </source>
</evidence>
<evidence type="ECO:0000256" key="4">
    <source>
        <dbReference type="ARBA" id="ARBA00012982"/>
    </source>
</evidence>
<comment type="cofactor">
    <cofactor evidence="1">
        <name>Zn(2+)</name>
        <dbReference type="ChEBI" id="CHEBI:29105"/>
    </cofactor>
</comment>
<dbReference type="InterPro" id="IPR038418">
    <property type="entry name" value="6-PTP_synth/QueD_sf"/>
</dbReference>
<evidence type="ECO:0000256" key="7">
    <source>
        <dbReference type="ARBA" id="ARBA00022833"/>
    </source>
</evidence>
<name>A0A2S8GPG7_9BACT</name>
<evidence type="ECO:0000256" key="2">
    <source>
        <dbReference type="ARBA" id="ARBA00005061"/>
    </source>
</evidence>
<accession>A0A2S8GPG7</accession>
<comment type="caution">
    <text evidence="11">The sequence shown here is derived from an EMBL/GenBank/DDBJ whole genome shotgun (WGS) entry which is preliminary data.</text>
</comment>
<evidence type="ECO:0000256" key="10">
    <source>
        <dbReference type="ARBA" id="ARBA00048807"/>
    </source>
</evidence>
<evidence type="ECO:0000256" key="6">
    <source>
        <dbReference type="ARBA" id="ARBA00022723"/>
    </source>
</evidence>
<dbReference type="InterPro" id="IPR007115">
    <property type="entry name" value="6-PTP_synth/QueD"/>
</dbReference>
<organism evidence="11 12">
    <name type="scientific">Blastopirellula marina</name>
    <dbReference type="NCBI Taxonomy" id="124"/>
    <lineage>
        <taxon>Bacteria</taxon>
        <taxon>Pseudomonadati</taxon>
        <taxon>Planctomycetota</taxon>
        <taxon>Planctomycetia</taxon>
        <taxon>Pirellulales</taxon>
        <taxon>Pirellulaceae</taxon>
        <taxon>Blastopirellula</taxon>
    </lineage>
</organism>
<evidence type="ECO:0000256" key="9">
    <source>
        <dbReference type="ARBA" id="ARBA00031449"/>
    </source>
</evidence>
<keyword evidence="8" id="KW-0456">Lyase</keyword>
<proteinExistence type="inferred from homology"/>
<comment type="catalytic activity">
    <reaction evidence="10">
        <text>7,8-dihydroneopterin 3'-triphosphate + H2O = 6-carboxy-5,6,7,8-tetrahydropterin + triphosphate + acetaldehyde + 2 H(+)</text>
        <dbReference type="Rhea" id="RHEA:27966"/>
        <dbReference type="ChEBI" id="CHEBI:15343"/>
        <dbReference type="ChEBI" id="CHEBI:15377"/>
        <dbReference type="ChEBI" id="CHEBI:15378"/>
        <dbReference type="ChEBI" id="CHEBI:18036"/>
        <dbReference type="ChEBI" id="CHEBI:58462"/>
        <dbReference type="ChEBI" id="CHEBI:61032"/>
        <dbReference type="EC" id="4.1.2.50"/>
    </reaction>
</comment>
<evidence type="ECO:0000256" key="1">
    <source>
        <dbReference type="ARBA" id="ARBA00001947"/>
    </source>
</evidence>
<dbReference type="EMBL" id="PUHZ01000012">
    <property type="protein sequence ID" value="PQO45894.1"/>
    <property type="molecule type" value="Genomic_DNA"/>
</dbReference>
<dbReference type="Pfam" id="PF01242">
    <property type="entry name" value="PTPS"/>
    <property type="match status" value="1"/>
</dbReference>
<evidence type="ECO:0000256" key="8">
    <source>
        <dbReference type="ARBA" id="ARBA00023239"/>
    </source>
</evidence>
<dbReference type="RefSeq" id="WP_105335594.1">
    <property type="nucleotide sequence ID" value="NZ_PUHZ01000012.1"/>
</dbReference>
<dbReference type="OrthoDB" id="9804698at2"/>
<dbReference type="Proteomes" id="UP000237819">
    <property type="component" value="Unassembled WGS sequence"/>
</dbReference>
<dbReference type="EC" id="4.1.2.50" evidence="4"/>
<reference evidence="11 12" key="1">
    <citation type="submission" date="2018-02" db="EMBL/GenBank/DDBJ databases">
        <title>Comparative genomes isolates from brazilian mangrove.</title>
        <authorList>
            <person name="Araujo J.E."/>
            <person name="Taketani R.G."/>
            <person name="Silva M.C.P."/>
            <person name="Loureco M.V."/>
            <person name="Andreote F.D."/>
        </authorList>
    </citation>
    <scope>NUCLEOTIDE SEQUENCE [LARGE SCALE GENOMIC DNA]</scope>
    <source>
        <strain evidence="11 12">Nap-Phe MGV</strain>
    </source>
</reference>
<protein>
    <recommendedName>
        <fullName evidence="5">6-carboxy-5,6,7,8-tetrahydropterin synthase</fullName>
        <ecNumber evidence="4">4.1.2.50</ecNumber>
    </recommendedName>
    <alternativeName>
        <fullName evidence="9">Queuosine biosynthesis protein QueD</fullName>
    </alternativeName>
</protein>
<dbReference type="Gene3D" id="3.30.479.10">
    <property type="entry name" value="6-pyruvoyl tetrahydropterin synthase/QueD"/>
    <property type="match status" value="1"/>
</dbReference>
<dbReference type="GO" id="GO:0046872">
    <property type="term" value="F:metal ion binding"/>
    <property type="evidence" value="ECO:0007669"/>
    <property type="project" value="UniProtKB-KW"/>
</dbReference>
<dbReference type="PANTHER" id="PTHR12589:SF7">
    <property type="entry name" value="6-PYRUVOYL TETRAHYDROBIOPTERIN SYNTHASE"/>
    <property type="match status" value="1"/>
</dbReference>
<evidence type="ECO:0000313" key="11">
    <source>
        <dbReference type="EMBL" id="PQO45894.1"/>
    </source>
</evidence>
<dbReference type="PANTHER" id="PTHR12589">
    <property type="entry name" value="PYRUVOYL TETRAHYDROBIOPTERIN SYNTHASE"/>
    <property type="match status" value="1"/>
</dbReference>
<comment type="pathway">
    <text evidence="2">Purine metabolism; 7-cyano-7-deazaguanine biosynthesis.</text>
</comment>
<keyword evidence="7" id="KW-0862">Zinc</keyword>
<dbReference type="SUPFAM" id="SSF55620">
    <property type="entry name" value="Tetrahydrobiopterin biosynthesis enzymes-like"/>
    <property type="match status" value="1"/>
</dbReference>
<dbReference type="GO" id="GO:0070497">
    <property type="term" value="F:6-carboxytetrahydropterin synthase activity"/>
    <property type="evidence" value="ECO:0007669"/>
    <property type="project" value="UniProtKB-EC"/>
</dbReference>